<dbReference type="OrthoDB" id="10119560at2759"/>
<accession>A0A3M7Q0Y2</accession>
<reference evidence="2 3" key="1">
    <citation type="journal article" date="2018" name="Sci. Rep.">
        <title>Genomic signatures of local adaptation to the degree of environmental predictability in rotifers.</title>
        <authorList>
            <person name="Franch-Gras L."/>
            <person name="Hahn C."/>
            <person name="Garcia-Roger E.M."/>
            <person name="Carmona M.J."/>
            <person name="Serra M."/>
            <person name="Gomez A."/>
        </authorList>
    </citation>
    <scope>NUCLEOTIDE SEQUENCE [LARGE SCALE GENOMIC DNA]</scope>
    <source>
        <strain evidence="2">HYR1</strain>
    </source>
</reference>
<dbReference type="AlphaFoldDB" id="A0A3M7Q0Y2"/>
<proteinExistence type="predicted"/>
<keyword evidence="3" id="KW-1185">Reference proteome</keyword>
<sequence length="113" mass="12842">MFKFVAICLSLLVAVQALSLAKFATTEDVQDLARWAAPKMAPYTQIQGQYTVLTVRNLQVKNNNYRFTLDLLVQDLDYKYLFRSCDLSINYQSSTNAKEIVGTPKCGPHPNYQ</sequence>
<feature type="chain" id="PRO_5018105599" description="Cystatin domain-containing protein" evidence="1">
    <location>
        <begin position="18"/>
        <end position="113"/>
    </location>
</feature>
<comment type="caution">
    <text evidence="2">The sequence shown here is derived from an EMBL/GenBank/DDBJ whole genome shotgun (WGS) entry which is preliminary data.</text>
</comment>
<dbReference type="Proteomes" id="UP000276133">
    <property type="component" value="Unassembled WGS sequence"/>
</dbReference>
<keyword evidence="1" id="KW-0732">Signal</keyword>
<feature type="signal peptide" evidence="1">
    <location>
        <begin position="1"/>
        <end position="17"/>
    </location>
</feature>
<evidence type="ECO:0000256" key="1">
    <source>
        <dbReference type="SAM" id="SignalP"/>
    </source>
</evidence>
<evidence type="ECO:0000313" key="2">
    <source>
        <dbReference type="EMBL" id="RNA05097.1"/>
    </source>
</evidence>
<evidence type="ECO:0008006" key="4">
    <source>
        <dbReference type="Google" id="ProtNLM"/>
    </source>
</evidence>
<organism evidence="2 3">
    <name type="scientific">Brachionus plicatilis</name>
    <name type="common">Marine rotifer</name>
    <name type="synonym">Brachionus muelleri</name>
    <dbReference type="NCBI Taxonomy" id="10195"/>
    <lineage>
        <taxon>Eukaryota</taxon>
        <taxon>Metazoa</taxon>
        <taxon>Spiralia</taxon>
        <taxon>Gnathifera</taxon>
        <taxon>Rotifera</taxon>
        <taxon>Eurotatoria</taxon>
        <taxon>Monogononta</taxon>
        <taxon>Pseudotrocha</taxon>
        <taxon>Ploima</taxon>
        <taxon>Brachionidae</taxon>
        <taxon>Brachionus</taxon>
    </lineage>
</organism>
<name>A0A3M7Q0Y2_BRAPC</name>
<gene>
    <name evidence="2" type="ORF">BpHYR1_005255</name>
</gene>
<dbReference type="EMBL" id="REGN01007855">
    <property type="protein sequence ID" value="RNA05097.1"/>
    <property type="molecule type" value="Genomic_DNA"/>
</dbReference>
<evidence type="ECO:0000313" key="3">
    <source>
        <dbReference type="Proteomes" id="UP000276133"/>
    </source>
</evidence>
<protein>
    <recommendedName>
        <fullName evidence="4">Cystatin domain-containing protein</fullName>
    </recommendedName>
</protein>